<evidence type="ECO:0000256" key="3">
    <source>
        <dbReference type="ARBA" id="ARBA00004138"/>
    </source>
</evidence>
<dbReference type="InterPro" id="IPR036525">
    <property type="entry name" value="Tubulin/FtsZ_GTPase_sf"/>
</dbReference>
<accession>A0ABY6JXE1</accession>
<evidence type="ECO:0000256" key="7">
    <source>
        <dbReference type="ARBA" id="ARBA00022741"/>
    </source>
</evidence>
<dbReference type="InterPro" id="IPR017975">
    <property type="entry name" value="Tubulin_CS"/>
</dbReference>
<keyword evidence="6 14" id="KW-0493">Microtubule</keyword>
<evidence type="ECO:0000256" key="2">
    <source>
        <dbReference type="ARBA" id="ARBA00004123"/>
    </source>
</evidence>
<evidence type="ECO:0000256" key="14">
    <source>
        <dbReference type="RuleBase" id="RU000352"/>
    </source>
</evidence>
<dbReference type="SUPFAM" id="SSF55307">
    <property type="entry name" value="Tubulin C-terminal domain-like"/>
    <property type="match status" value="1"/>
</dbReference>
<feature type="domain" description="Tubulin/FtsZ GTPase" evidence="15">
    <location>
        <begin position="5"/>
        <end position="185"/>
    </location>
</feature>
<keyword evidence="11" id="KW-0966">Cell projection</keyword>
<proteinExistence type="inferred from homology"/>
<name>A0ABY6JXE1_9ARAC</name>
<dbReference type="Proteomes" id="UP001235939">
    <property type="component" value="Chromosome 01"/>
</dbReference>
<keyword evidence="7 14" id="KW-0547">Nucleotide-binding</keyword>
<keyword evidence="8" id="KW-0970">Cilium biogenesis/degradation</keyword>
<comment type="subcellular location">
    <subcellularLocation>
        <location evidence="3">Cell projection</location>
        <location evidence="3">Cilium</location>
    </subcellularLocation>
    <subcellularLocation>
        <location evidence="1">Cytoplasm</location>
        <location evidence="1">Cytoskeleton</location>
        <location evidence="1">Microtubule organizing center</location>
        <location evidence="1">Centrosome</location>
        <location evidence="1">Centriole</location>
    </subcellularLocation>
    <subcellularLocation>
        <location evidence="2">Nucleus</location>
    </subcellularLocation>
</comment>
<dbReference type="EMBL" id="CP092863">
    <property type="protein sequence ID" value="UYV61286.1"/>
    <property type="molecule type" value="Genomic_DNA"/>
</dbReference>
<reference evidence="16 17" key="1">
    <citation type="submission" date="2022-01" db="EMBL/GenBank/DDBJ databases">
        <title>A chromosomal length assembly of Cordylochernes scorpioides.</title>
        <authorList>
            <person name="Zeh D."/>
            <person name="Zeh J."/>
        </authorList>
    </citation>
    <scope>NUCLEOTIDE SEQUENCE [LARGE SCALE GENOMIC DNA]</scope>
    <source>
        <strain evidence="16">IN4F17</strain>
        <tissue evidence="16">Whole Body</tissue>
    </source>
</reference>
<dbReference type="InterPro" id="IPR008280">
    <property type="entry name" value="Tub_FtsZ_C"/>
</dbReference>
<evidence type="ECO:0000256" key="4">
    <source>
        <dbReference type="ARBA" id="ARBA00009636"/>
    </source>
</evidence>
<comment type="similarity">
    <text evidence="4 14">Belongs to the tubulin family.</text>
</comment>
<dbReference type="InterPro" id="IPR000217">
    <property type="entry name" value="Tubulin"/>
</dbReference>
<evidence type="ECO:0000256" key="8">
    <source>
        <dbReference type="ARBA" id="ARBA00022794"/>
    </source>
</evidence>
<evidence type="ECO:0000256" key="6">
    <source>
        <dbReference type="ARBA" id="ARBA00022701"/>
    </source>
</evidence>
<organism evidence="16 17">
    <name type="scientific">Cordylochernes scorpioides</name>
    <dbReference type="NCBI Taxonomy" id="51811"/>
    <lineage>
        <taxon>Eukaryota</taxon>
        <taxon>Metazoa</taxon>
        <taxon>Ecdysozoa</taxon>
        <taxon>Arthropoda</taxon>
        <taxon>Chelicerata</taxon>
        <taxon>Arachnida</taxon>
        <taxon>Pseudoscorpiones</taxon>
        <taxon>Cheliferoidea</taxon>
        <taxon>Chernetidae</taxon>
        <taxon>Cordylochernes</taxon>
    </lineage>
</organism>
<dbReference type="PRINTS" id="PR01161">
    <property type="entry name" value="TUBULIN"/>
</dbReference>
<dbReference type="SUPFAM" id="SSF52490">
    <property type="entry name" value="Tubulin nucleotide-binding domain-like"/>
    <property type="match status" value="1"/>
</dbReference>
<dbReference type="PANTHER" id="PTHR11588">
    <property type="entry name" value="TUBULIN"/>
    <property type="match status" value="1"/>
</dbReference>
<dbReference type="SMART" id="SM00864">
    <property type="entry name" value="Tubulin"/>
    <property type="match status" value="1"/>
</dbReference>
<keyword evidence="10" id="KW-0539">Nucleus</keyword>
<evidence type="ECO:0000256" key="1">
    <source>
        <dbReference type="ARBA" id="ARBA00004114"/>
    </source>
</evidence>
<evidence type="ECO:0000313" key="17">
    <source>
        <dbReference type="Proteomes" id="UP001235939"/>
    </source>
</evidence>
<dbReference type="PROSITE" id="PS00227">
    <property type="entry name" value="TUBULIN"/>
    <property type="match status" value="1"/>
</dbReference>
<evidence type="ECO:0000256" key="11">
    <source>
        <dbReference type="ARBA" id="ARBA00023273"/>
    </source>
</evidence>
<evidence type="ECO:0000256" key="12">
    <source>
        <dbReference type="ARBA" id="ARBA00030594"/>
    </source>
</evidence>
<sequence>MLNSKNGNFGIKDCVCQVVTMQLAKGNGWLYSAGRSSIQRQGAANNWACGYYRCQTQWKETVRELVRREVEDCDWLEGFFPLMSLAGGTGSGLGSMVTETLREDYPRTPILNHVVCPFYQGEVSVQSYNVVMSAASLTTSADGLVILENDQLLRVITQRLGVRDACMNDLNTLAAQQMASLYLPACLPTSHFSSTLGSHSCNPIYYGPKHYGDILAHCVPHPQYKLLGLRMVPQEPVASRPFSTLAWTSLVRSLRRMLLYGATMDGVKGWKLFGVRAFLHQYTQYGMEQEDFVESFARVEQMLASYSKLH</sequence>
<comment type="function">
    <text evidence="13">Acts as a positive regulator of hedgehog signaling and regulates ciliary function.</text>
</comment>
<evidence type="ECO:0000256" key="10">
    <source>
        <dbReference type="ARBA" id="ARBA00023242"/>
    </source>
</evidence>
<dbReference type="InterPro" id="IPR003008">
    <property type="entry name" value="Tubulin_FtsZ_GTPase"/>
</dbReference>
<dbReference type="PRINTS" id="PR01224">
    <property type="entry name" value="DELTATUBULIN"/>
</dbReference>
<keyword evidence="9 14" id="KW-0342">GTP-binding</keyword>
<evidence type="ECO:0000259" key="15">
    <source>
        <dbReference type="SMART" id="SM00864"/>
    </source>
</evidence>
<dbReference type="Pfam" id="PF00091">
    <property type="entry name" value="Tubulin"/>
    <property type="match status" value="1"/>
</dbReference>
<evidence type="ECO:0000256" key="13">
    <source>
        <dbReference type="ARBA" id="ARBA00046149"/>
    </source>
</evidence>
<evidence type="ECO:0000256" key="9">
    <source>
        <dbReference type="ARBA" id="ARBA00023134"/>
    </source>
</evidence>
<keyword evidence="17" id="KW-1185">Reference proteome</keyword>
<gene>
    <name evidence="16" type="ORF">LAZ67_1004230</name>
</gene>
<dbReference type="Gene3D" id="3.40.50.1440">
    <property type="entry name" value="Tubulin/FtsZ, GTPase domain"/>
    <property type="match status" value="1"/>
</dbReference>
<evidence type="ECO:0000313" key="16">
    <source>
        <dbReference type="EMBL" id="UYV61286.1"/>
    </source>
</evidence>
<protein>
    <recommendedName>
        <fullName evidence="5">Tubulin delta chain</fullName>
    </recommendedName>
    <alternativeName>
        <fullName evidence="12">Delta-tubulin</fullName>
    </alternativeName>
</protein>
<evidence type="ECO:0000256" key="5">
    <source>
        <dbReference type="ARBA" id="ARBA00014184"/>
    </source>
</evidence>
<dbReference type="InterPro" id="IPR002967">
    <property type="entry name" value="Delta_tubulin"/>
</dbReference>